<organism evidence="1 2">
    <name type="scientific">Pseudobacteroides cellulosolvens ATCC 35603 = DSM 2933</name>
    <dbReference type="NCBI Taxonomy" id="398512"/>
    <lineage>
        <taxon>Bacteria</taxon>
        <taxon>Bacillati</taxon>
        <taxon>Bacillota</taxon>
        <taxon>Clostridia</taxon>
        <taxon>Eubacteriales</taxon>
        <taxon>Oscillospiraceae</taxon>
        <taxon>Pseudobacteroides</taxon>
    </lineage>
</organism>
<dbReference type="EMBL" id="LGTC01000001">
    <property type="protein sequence ID" value="KNY25360.1"/>
    <property type="molecule type" value="Genomic_DNA"/>
</dbReference>
<evidence type="ECO:0000313" key="1">
    <source>
        <dbReference type="EMBL" id="KNY25360.1"/>
    </source>
</evidence>
<accession>A0A0L6JI22</accession>
<name>A0A0L6JI22_9FIRM</name>
<dbReference type="OrthoDB" id="345222at2"/>
<dbReference type="AlphaFoldDB" id="A0A0L6JI22"/>
<reference evidence="2" key="1">
    <citation type="submission" date="2015-07" db="EMBL/GenBank/DDBJ databases">
        <title>Near-Complete Genome Sequence of the Cellulolytic Bacterium Bacteroides (Pseudobacteroides) cellulosolvens ATCC 35603.</title>
        <authorList>
            <person name="Dassa B."/>
            <person name="Utturkar S.M."/>
            <person name="Klingeman D.M."/>
            <person name="Hurt R.A."/>
            <person name="Keller M."/>
            <person name="Xu J."/>
            <person name="Reddy Y.H.K."/>
            <person name="Borovok I."/>
            <person name="Grinberg I.R."/>
            <person name="Lamed R."/>
            <person name="Zhivin O."/>
            <person name="Bayer E.A."/>
            <person name="Brown S.D."/>
        </authorList>
    </citation>
    <scope>NUCLEOTIDE SEQUENCE [LARGE SCALE GENOMIC DNA]</scope>
    <source>
        <strain evidence="2">DSM 2933</strain>
    </source>
</reference>
<evidence type="ECO:0000313" key="2">
    <source>
        <dbReference type="Proteomes" id="UP000036923"/>
    </source>
</evidence>
<dbReference type="Gene3D" id="3.40.50.1460">
    <property type="match status" value="1"/>
</dbReference>
<dbReference type="eggNOG" id="COG4249">
    <property type="taxonomic scope" value="Bacteria"/>
</dbReference>
<comment type="caution">
    <text evidence="1">The sequence shown here is derived from an EMBL/GenBank/DDBJ whole genome shotgun (WGS) entry which is preliminary data.</text>
</comment>
<protein>
    <submittedName>
        <fullName evidence="1">Peptidase C14 caspase catalytic subunit p20</fullName>
    </submittedName>
</protein>
<dbReference type="Proteomes" id="UP000036923">
    <property type="component" value="Unassembled WGS sequence"/>
</dbReference>
<dbReference type="RefSeq" id="WP_036943880.1">
    <property type="nucleotide sequence ID" value="NZ_JQKC01000024.1"/>
</dbReference>
<proteinExistence type="predicted"/>
<gene>
    <name evidence="1" type="ORF">Bccel_0620</name>
</gene>
<dbReference type="STRING" id="398512.Bccel_0620"/>
<sequence>MNIYSLLICGGIADVNHYDEFWNDTACMWELLQRKVEKNGLGVKDENIIVFYGNGVDFSDSEGNMTKYCYKRPLNRNIVKGSLREPVSGKLTEKLSGKLAGRLSQRLPERLPLLRRPLTDYAATSDNIERVLNSLSSTNDIDLLFIWTFGHGFRDENNSYLLLADGSKLYDYRLAELLENINCTTRIICMQQCFSGGFIDNLKKDGNRNTKNRNIILTSCSDFASAYPTNDNVEEDRENGVLYSHGEFNYHLYNALSSKKFNTEALIPGDHRKACEMMFEVYKYISDNDNIDEESTQYYDSENGYWNEGPELIDYLRSRWTFSWNGGNNEECGPIIEFSYPLTEMYRAAKNKQVYLSIEGKMVHNFNLNNSEYRVIIKNPDKFSLDGYFTADFDNKKITYTGKVYSRSSRPYCIGYEPEPTDKSYCESDKESHEWKIVVFNWF</sequence>
<keyword evidence="2" id="KW-1185">Reference proteome</keyword>